<organism evidence="1 2">
    <name type="scientific">Trifolium medium</name>
    <dbReference type="NCBI Taxonomy" id="97028"/>
    <lineage>
        <taxon>Eukaryota</taxon>
        <taxon>Viridiplantae</taxon>
        <taxon>Streptophyta</taxon>
        <taxon>Embryophyta</taxon>
        <taxon>Tracheophyta</taxon>
        <taxon>Spermatophyta</taxon>
        <taxon>Magnoliopsida</taxon>
        <taxon>eudicotyledons</taxon>
        <taxon>Gunneridae</taxon>
        <taxon>Pentapetalae</taxon>
        <taxon>rosids</taxon>
        <taxon>fabids</taxon>
        <taxon>Fabales</taxon>
        <taxon>Fabaceae</taxon>
        <taxon>Papilionoideae</taxon>
        <taxon>50 kb inversion clade</taxon>
        <taxon>NPAAA clade</taxon>
        <taxon>Hologalegina</taxon>
        <taxon>IRL clade</taxon>
        <taxon>Trifolieae</taxon>
        <taxon>Trifolium</taxon>
    </lineage>
</organism>
<proteinExistence type="predicted"/>
<dbReference type="AlphaFoldDB" id="A0A392VVL1"/>
<feature type="non-terminal residue" evidence="1">
    <location>
        <position position="58"/>
    </location>
</feature>
<sequence>MDDAISVEGKGACRFVYLRNRKGGSGVPTLSLAKKDKIGKKALEENANAVIGGCSSDE</sequence>
<accession>A0A392VVL1</accession>
<dbReference type="Proteomes" id="UP000265520">
    <property type="component" value="Unassembled WGS sequence"/>
</dbReference>
<keyword evidence="2" id="KW-1185">Reference proteome</keyword>
<keyword evidence="1" id="KW-0255">Endonuclease</keyword>
<evidence type="ECO:0000313" key="1">
    <source>
        <dbReference type="EMBL" id="MCI92448.1"/>
    </source>
</evidence>
<comment type="caution">
    <text evidence="1">The sequence shown here is derived from an EMBL/GenBank/DDBJ whole genome shotgun (WGS) entry which is preliminary data.</text>
</comment>
<dbReference type="GO" id="GO:0004519">
    <property type="term" value="F:endonuclease activity"/>
    <property type="evidence" value="ECO:0007669"/>
    <property type="project" value="UniProtKB-KW"/>
</dbReference>
<dbReference type="GO" id="GO:0016787">
    <property type="term" value="F:hydrolase activity"/>
    <property type="evidence" value="ECO:0007669"/>
    <property type="project" value="UniProtKB-KW"/>
</dbReference>
<dbReference type="EMBL" id="LXQA011301468">
    <property type="protein sequence ID" value="MCI92448.1"/>
    <property type="molecule type" value="Genomic_DNA"/>
</dbReference>
<evidence type="ECO:0000313" key="2">
    <source>
        <dbReference type="Proteomes" id="UP000265520"/>
    </source>
</evidence>
<keyword evidence="1" id="KW-0378">Hydrolase</keyword>
<protein>
    <submittedName>
        <fullName evidence="1">Endonuclease or glycosyl hydrolase</fullName>
    </submittedName>
</protein>
<reference evidence="1 2" key="1">
    <citation type="journal article" date="2018" name="Front. Plant Sci.">
        <title>Red Clover (Trifolium pratense) and Zigzag Clover (T. medium) - A Picture of Genomic Similarities and Differences.</title>
        <authorList>
            <person name="Dluhosova J."/>
            <person name="Istvanek J."/>
            <person name="Nedelnik J."/>
            <person name="Repkova J."/>
        </authorList>
    </citation>
    <scope>NUCLEOTIDE SEQUENCE [LARGE SCALE GENOMIC DNA]</scope>
    <source>
        <strain evidence="2">cv. 10/8</strain>
        <tissue evidence="1">Leaf</tissue>
    </source>
</reference>
<keyword evidence="1" id="KW-0540">Nuclease</keyword>
<name>A0A392VVL1_9FABA</name>